<dbReference type="EMBL" id="CP045897">
    <property type="protein sequence ID" value="QQP51191.1"/>
    <property type="molecule type" value="Genomic_DNA"/>
</dbReference>
<keyword evidence="1" id="KW-1133">Transmembrane helix</keyword>
<accession>A0A7T8KAD2</accession>
<protein>
    <submittedName>
        <fullName evidence="2">LOC100900874</fullName>
    </submittedName>
</protein>
<reference evidence="3" key="1">
    <citation type="submission" date="2021-01" db="EMBL/GenBank/DDBJ databases">
        <title>Caligus Genome Assembly.</title>
        <authorList>
            <person name="Gallardo-Escarate C."/>
        </authorList>
    </citation>
    <scope>NUCLEOTIDE SEQUENCE [LARGE SCALE GENOMIC DNA]</scope>
</reference>
<dbReference type="OrthoDB" id="10489496at2759"/>
<evidence type="ECO:0000313" key="2">
    <source>
        <dbReference type="EMBL" id="QQP51191.1"/>
    </source>
</evidence>
<sequence length="51" mass="5503">MPGYHEDPTLTDYVSQGALALTVFSLFISAGAYFPFFFGLNGPSAIGRRAM</sequence>
<evidence type="ECO:0000313" key="3">
    <source>
        <dbReference type="Proteomes" id="UP000595437"/>
    </source>
</evidence>
<feature type="non-terminal residue" evidence="2">
    <location>
        <position position="51"/>
    </location>
</feature>
<feature type="transmembrane region" description="Helical" evidence="1">
    <location>
        <begin position="20"/>
        <end position="41"/>
    </location>
</feature>
<gene>
    <name evidence="2" type="ORF">FKW44_012459</name>
</gene>
<proteinExistence type="predicted"/>
<dbReference type="AlphaFoldDB" id="A0A7T8KAD2"/>
<dbReference type="Proteomes" id="UP000595437">
    <property type="component" value="Chromosome 8"/>
</dbReference>
<keyword evidence="3" id="KW-1185">Reference proteome</keyword>
<evidence type="ECO:0000256" key="1">
    <source>
        <dbReference type="SAM" id="Phobius"/>
    </source>
</evidence>
<keyword evidence="1" id="KW-0812">Transmembrane</keyword>
<organism evidence="2 3">
    <name type="scientific">Caligus rogercresseyi</name>
    <name type="common">Sea louse</name>
    <dbReference type="NCBI Taxonomy" id="217165"/>
    <lineage>
        <taxon>Eukaryota</taxon>
        <taxon>Metazoa</taxon>
        <taxon>Ecdysozoa</taxon>
        <taxon>Arthropoda</taxon>
        <taxon>Crustacea</taxon>
        <taxon>Multicrustacea</taxon>
        <taxon>Hexanauplia</taxon>
        <taxon>Copepoda</taxon>
        <taxon>Siphonostomatoida</taxon>
        <taxon>Caligidae</taxon>
        <taxon>Caligus</taxon>
    </lineage>
</organism>
<name>A0A7T8KAD2_CALRO</name>
<keyword evidence="1" id="KW-0472">Membrane</keyword>